<dbReference type="Gene3D" id="3.90.1720.60">
    <property type="match status" value="1"/>
</dbReference>
<dbReference type="EMBL" id="LK392619">
    <property type="protein sequence ID" value="CDS43820.1"/>
    <property type="molecule type" value="Genomic_DNA"/>
</dbReference>
<proteinExistence type="predicted"/>
<dbReference type="Proteomes" id="UP000027387">
    <property type="component" value="Segment"/>
</dbReference>
<keyword evidence="5" id="KW-1185">Reference proteome</keyword>
<sequence length="612" mass="67570">MAEATETLKALNEIKSRVGTSVGNGQCYGLVALYSQLLGGCDIGGGINTPNPNGNGRQASGSDTQRGMSASNIGGDYDWEALGWKVRFDPSWADLRVGCIVCYIPSGNNIWGHTSVISAVNGSSYDVIEQNYAWSGYTTERSGIDTVANIESIIYPPEVVAGGDIGEITGNTGDRQLGNGDYSKTAFDVEALLIEVDGFFDYRPNVYEIPNLLKIAYDQIQEGLRSYMNKDDLEIEVQLLNSEFTEIELYDIYGNSYVYQPQYLPRTIDEAHKYKVVVSGSLGDSNQVHINFLEYNNANNVSYADKNILDSLESGDWAEHNPEHFKYGLNDVTGKSVAILNDAEASYIQSHKNQMEHTQLTFKENRDMLKQSVDLSNKQVATANSQASYNAQFAVDSANINQWTEGASGILNVAGNLLTGNFGGALGGLASSGMKVFNANRDYNDKVVQQGFTSENNALKSQSNALANMKSKIALDQSIRAYNATMADLQNQPINVQQIGNDLAFQSGNRLTDVYWKVSLAQKEIMGRANEYIKCYGVLVNWFTNDALSVMRSRKRFNYIKMINVNLGTLRANQSHMNAIQAIFQSGVRIWNYSANKEDSILFDIQKNNPNF</sequence>
<feature type="compositionally biased region" description="Polar residues" evidence="2">
    <location>
        <begin position="57"/>
        <end position="68"/>
    </location>
</feature>
<accession>A0A068YP78</accession>
<organism evidence="4 5">
    <name type="scientific">Streptococcus phage Cp-7</name>
    <name type="common">Bacteriophage Cp-7</name>
    <dbReference type="NCBI Taxonomy" id="10748"/>
    <lineage>
        <taxon>Viruses</taxon>
        <taxon>Duplodnaviria</taxon>
        <taxon>Heunggongvirae</taxon>
        <taxon>Uroviricota</taxon>
        <taxon>Caudoviricetes</taxon>
        <taxon>Madridviridae</taxon>
        <taxon>Cepunavirus</taxon>
        <taxon>Cepunavirus Cp7</taxon>
    </lineage>
</organism>
<dbReference type="RefSeq" id="YP_009623601.1">
    <property type="nucleotide sequence ID" value="NC_042114.1"/>
</dbReference>
<dbReference type="InterPro" id="IPR007921">
    <property type="entry name" value="CHAP_dom"/>
</dbReference>
<reference evidence="4 5" key="2">
    <citation type="submission" date="2014-06" db="EMBL/GenBank/DDBJ databases">
        <title>Estudios estructurales y funcionales de la lisozima Cpl-7, del bacteriofago Cp-7 de neumococo.</title>
        <authorList>
            <person name="Diez-Martinez R."/>
        </authorList>
    </citation>
    <scope>NUCLEOTIDE SEQUENCE [LARGE SCALE GENOMIC DNA]</scope>
</reference>
<evidence type="ECO:0000256" key="1">
    <source>
        <dbReference type="ARBA" id="ARBA00022529"/>
    </source>
</evidence>
<dbReference type="OrthoDB" id="7521at10239"/>
<organismHost>
    <name type="scientific">Streptococcus pneumoniae</name>
    <dbReference type="NCBI Taxonomy" id="1313"/>
</organismHost>
<dbReference type="PROSITE" id="PS50911">
    <property type="entry name" value="CHAP"/>
    <property type="match status" value="1"/>
</dbReference>
<evidence type="ECO:0000313" key="5">
    <source>
        <dbReference type="Proteomes" id="UP000027387"/>
    </source>
</evidence>
<dbReference type="GeneID" id="40100407"/>
<feature type="region of interest" description="Disordered" evidence="2">
    <location>
        <begin position="49"/>
        <end position="68"/>
    </location>
</feature>
<protein>
    <submittedName>
        <fullName evidence="4">Tail protein</fullName>
    </submittedName>
</protein>
<keyword evidence="1" id="KW-0929">Antimicrobial</keyword>
<reference evidence="4 5" key="1">
    <citation type="submission" date="2014-05" db="EMBL/GenBank/DDBJ databases">
        <authorList>
            <person name="Garcia E."/>
        </authorList>
    </citation>
    <scope>NUCLEOTIDE SEQUENCE [LARGE SCALE GENOMIC DNA]</scope>
</reference>
<evidence type="ECO:0000313" key="4">
    <source>
        <dbReference type="EMBL" id="CDS43820.1"/>
    </source>
</evidence>
<feature type="domain" description="Peptidase C51" evidence="3">
    <location>
        <begin position="2"/>
        <end position="157"/>
    </location>
</feature>
<name>A0A068YP78_BPCP7</name>
<evidence type="ECO:0000259" key="3">
    <source>
        <dbReference type="PROSITE" id="PS50911"/>
    </source>
</evidence>
<evidence type="ECO:0000256" key="2">
    <source>
        <dbReference type="SAM" id="MobiDB-lite"/>
    </source>
</evidence>
<dbReference type="KEGG" id="vg:40100407"/>